<feature type="transmembrane region" description="Helical" evidence="6">
    <location>
        <begin position="462"/>
        <end position="485"/>
    </location>
</feature>
<dbReference type="Proteomes" id="UP000245383">
    <property type="component" value="Unassembled WGS sequence"/>
</dbReference>
<evidence type="ECO:0000256" key="2">
    <source>
        <dbReference type="ARBA" id="ARBA00022448"/>
    </source>
</evidence>
<dbReference type="Pfam" id="PF03105">
    <property type="entry name" value="SPX"/>
    <property type="match status" value="2"/>
</dbReference>
<organism evidence="8 9">
    <name type="scientific">Smittium simulii</name>
    <dbReference type="NCBI Taxonomy" id="133385"/>
    <lineage>
        <taxon>Eukaryota</taxon>
        <taxon>Fungi</taxon>
        <taxon>Fungi incertae sedis</taxon>
        <taxon>Zoopagomycota</taxon>
        <taxon>Kickxellomycotina</taxon>
        <taxon>Harpellomycetes</taxon>
        <taxon>Harpellales</taxon>
        <taxon>Legeriomycetaceae</taxon>
        <taxon>Smittium</taxon>
    </lineage>
</organism>
<dbReference type="GO" id="GO:0006817">
    <property type="term" value="P:phosphate ion transport"/>
    <property type="evidence" value="ECO:0007669"/>
    <property type="project" value="TreeGrafter"/>
</dbReference>
<keyword evidence="2" id="KW-0813">Transport</keyword>
<keyword evidence="4 6" id="KW-1133">Transmembrane helix</keyword>
<evidence type="ECO:0000256" key="5">
    <source>
        <dbReference type="ARBA" id="ARBA00023136"/>
    </source>
</evidence>
<feature type="domain" description="SPX" evidence="7">
    <location>
        <begin position="1"/>
        <end position="284"/>
    </location>
</feature>
<proteinExistence type="predicted"/>
<gene>
    <name evidence="8" type="ORF">BB561_001183</name>
</gene>
<accession>A0A2T9YVS4</accession>
<dbReference type="STRING" id="133385.A0A2T9YVS4"/>
<keyword evidence="9" id="KW-1185">Reference proteome</keyword>
<evidence type="ECO:0000259" key="7">
    <source>
        <dbReference type="PROSITE" id="PS51382"/>
    </source>
</evidence>
<dbReference type="InterPro" id="IPR004331">
    <property type="entry name" value="SPX_dom"/>
</dbReference>
<feature type="transmembrane region" description="Helical" evidence="6">
    <location>
        <begin position="636"/>
        <end position="654"/>
    </location>
</feature>
<reference evidence="8 9" key="1">
    <citation type="journal article" date="2018" name="MBio">
        <title>Comparative Genomics Reveals the Core Gene Toolbox for the Fungus-Insect Symbiosis.</title>
        <authorList>
            <person name="Wang Y."/>
            <person name="Stata M."/>
            <person name="Wang W."/>
            <person name="Stajich J.E."/>
            <person name="White M.M."/>
            <person name="Moncalvo J.M."/>
        </authorList>
    </citation>
    <scope>NUCLEOTIDE SEQUENCE [LARGE SCALE GENOMIC DNA]</scope>
    <source>
        <strain evidence="8 9">SWE-8-4</strain>
    </source>
</reference>
<evidence type="ECO:0000256" key="6">
    <source>
        <dbReference type="SAM" id="Phobius"/>
    </source>
</evidence>
<feature type="transmembrane region" description="Helical" evidence="6">
    <location>
        <begin position="411"/>
        <end position="442"/>
    </location>
</feature>
<evidence type="ECO:0000313" key="9">
    <source>
        <dbReference type="Proteomes" id="UP000245383"/>
    </source>
</evidence>
<comment type="subcellular location">
    <subcellularLocation>
        <location evidence="1">Membrane</location>
        <topology evidence="1">Multi-pass membrane protein</topology>
    </subcellularLocation>
</comment>
<dbReference type="GO" id="GO:0005886">
    <property type="term" value="C:plasma membrane"/>
    <property type="evidence" value="ECO:0007669"/>
    <property type="project" value="TreeGrafter"/>
</dbReference>
<feature type="transmembrane region" description="Helical" evidence="6">
    <location>
        <begin position="661"/>
        <end position="684"/>
    </location>
</feature>
<feature type="transmembrane region" description="Helical" evidence="6">
    <location>
        <begin position="690"/>
        <end position="709"/>
    </location>
</feature>
<dbReference type="GO" id="GO:0005315">
    <property type="term" value="F:phosphate transmembrane transporter activity"/>
    <property type="evidence" value="ECO:0007669"/>
    <property type="project" value="TreeGrafter"/>
</dbReference>
<dbReference type="Pfam" id="PF03600">
    <property type="entry name" value="CitMHS"/>
    <property type="match status" value="1"/>
</dbReference>
<feature type="transmembrane region" description="Helical" evidence="6">
    <location>
        <begin position="729"/>
        <end position="761"/>
    </location>
</feature>
<sequence length="912" mass="101935">MKFESVLQFNAVPDWADKYIAYHNLKKIIYLVEKEQYLGNNTTTYTPTQIDETTPIYDQTVSESTLDYYGISISKKYIFLNFINALDKDLNSIDKFYQEKEKEMLLSFEILEKEYTKYRKRFEEVIEILDEAAPNILNSKKTLEILPDPNRSRSRSILILSQNESSHSEGHSSEGSIPVPAKRYRKSFSILNKSIQQLSEQGSEREHSDYEGFDQSESLLETEFKIKLRQASARRKILSGKARELFIALSDLQTFSKLNYTGFTKILKKFEKVTKQSFKQVYTVKTLDNAYVFSNDAKIKSNNLLSSVIALFTTLDGFASQQEAIEDLKTSLRDQVFWDRNTVWRDLISMERKVGAVEVLASKNSSDSIINISANWSKEFFQILTFSFCSLAFIIALMYNPFVDLIHQRCWALLIFVSLLWATEPIPLHVTAMFVPLLVVTLNVLKDPETQKPLAPPDSAKFIFSSMFSSVIMLLLGGFTLAAALSKHNIARLAASYILSKVNNTPESILLANMFVATFASMWISNVAAPVLCFSLIQPILRTLPDGHSLGPCLIIGIALASNVGGMASPIASPQNIIAIGIMNPAPSWLQWLMVTIPTCIIINVCVWFFLLLIYKPSKHPTNLNRTRFIPEKFNASQWYVIAISIMTIILWCMSSSLSGIFGDMGVIAILPILLLFASSLILSKEDFNNFLWTVVILAMGGTALGKAVQSSGLLREISNMIAVAIEGLSPYTVMVAFCGLVLVICTFVSHTVGALIVLPIVYEVGLNMPGNFSRILVMASALMASGAMGLPVSGFPNMNAIMLEDAKGKPYLTVKDFFVAGIPSTIPIDYFAHNRIKNNPDTKPEFDKSSEFTETICVLISALALILILNIVEPPYKTVDISASVEFSNHVYNIELITQTSRGQPQFNQTD</sequence>
<dbReference type="AlphaFoldDB" id="A0A2T9YVS4"/>
<dbReference type="PROSITE" id="PS51382">
    <property type="entry name" value="SPX"/>
    <property type="match status" value="1"/>
</dbReference>
<evidence type="ECO:0000256" key="3">
    <source>
        <dbReference type="ARBA" id="ARBA00022692"/>
    </source>
</evidence>
<keyword evidence="5 6" id="KW-0472">Membrane</keyword>
<dbReference type="PANTHER" id="PTHR10283">
    <property type="entry name" value="SOLUTE CARRIER FAMILY 13 MEMBER"/>
    <property type="match status" value="1"/>
</dbReference>
<evidence type="ECO:0000313" key="8">
    <source>
        <dbReference type="EMBL" id="PVU96438.1"/>
    </source>
</evidence>
<comment type="caution">
    <text evidence="8">The sequence shown here is derived from an EMBL/GenBank/DDBJ whole genome shotgun (WGS) entry which is preliminary data.</text>
</comment>
<dbReference type="GO" id="GO:0006797">
    <property type="term" value="P:polyphosphate metabolic process"/>
    <property type="evidence" value="ECO:0007669"/>
    <property type="project" value="TreeGrafter"/>
</dbReference>
<dbReference type="PANTHER" id="PTHR10283:SF92">
    <property type="entry name" value="LOW-AFFINITY PHOSPHATE TRANSPORTER PHO91"/>
    <property type="match status" value="1"/>
</dbReference>
<feature type="transmembrane region" description="Helical" evidence="6">
    <location>
        <begin position="773"/>
        <end position="793"/>
    </location>
</feature>
<dbReference type="InterPro" id="IPR004680">
    <property type="entry name" value="Cit_transptr-like_dom"/>
</dbReference>
<protein>
    <recommendedName>
        <fullName evidence="7">SPX domain-containing protein</fullName>
    </recommendedName>
</protein>
<dbReference type="OrthoDB" id="10260443at2759"/>
<feature type="transmembrane region" description="Helical" evidence="6">
    <location>
        <begin position="380"/>
        <end position="399"/>
    </location>
</feature>
<dbReference type="CDD" id="cd01115">
    <property type="entry name" value="SLC13_permease"/>
    <property type="match status" value="1"/>
</dbReference>
<dbReference type="EMBL" id="MBFR01000032">
    <property type="protein sequence ID" value="PVU96438.1"/>
    <property type="molecule type" value="Genomic_DNA"/>
</dbReference>
<evidence type="ECO:0000256" key="4">
    <source>
        <dbReference type="ARBA" id="ARBA00022989"/>
    </source>
</evidence>
<keyword evidence="3 6" id="KW-0812">Transmembrane</keyword>
<feature type="transmembrane region" description="Helical" evidence="6">
    <location>
        <begin position="592"/>
        <end position="616"/>
    </location>
</feature>
<evidence type="ECO:0000256" key="1">
    <source>
        <dbReference type="ARBA" id="ARBA00004141"/>
    </source>
</evidence>
<feature type="transmembrane region" description="Helical" evidence="6">
    <location>
        <begin position="853"/>
        <end position="873"/>
    </location>
</feature>
<feature type="transmembrane region" description="Helical" evidence="6">
    <location>
        <begin position="510"/>
        <end position="537"/>
    </location>
</feature>
<name>A0A2T9YVS4_9FUNG</name>